<evidence type="ECO:0000313" key="1">
    <source>
        <dbReference type="EMBL" id="KAJ9055004.1"/>
    </source>
</evidence>
<organism evidence="1 2">
    <name type="scientific">Entomophthora muscae</name>
    <dbReference type="NCBI Taxonomy" id="34485"/>
    <lineage>
        <taxon>Eukaryota</taxon>
        <taxon>Fungi</taxon>
        <taxon>Fungi incertae sedis</taxon>
        <taxon>Zoopagomycota</taxon>
        <taxon>Entomophthoromycotina</taxon>
        <taxon>Entomophthoromycetes</taxon>
        <taxon>Entomophthorales</taxon>
        <taxon>Entomophthoraceae</taxon>
        <taxon>Entomophthora</taxon>
    </lineage>
</organism>
<evidence type="ECO:0000313" key="2">
    <source>
        <dbReference type="Proteomes" id="UP001165960"/>
    </source>
</evidence>
<reference evidence="1" key="1">
    <citation type="submission" date="2022-04" db="EMBL/GenBank/DDBJ databases">
        <title>Genome of the entomopathogenic fungus Entomophthora muscae.</title>
        <authorList>
            <person name="Elya C."/>
            <person name="Lovett B.R."/>
            <person name="Lee E."/>
            <person name="Macias A.M."/>
            <person name="Hajek A.E."/>
            <person name="De Bivort B.L."/>
            <person name="Kasson M.T."/>
            <person name="De Fine Licht H.H."/>
            <person name="Stajich J.E."/>
        </authorList>
    </citation>
    <scope>NUCLEOTIDE SEQUENCE</scope>
    <source>
        <strain evidence="1">Berkeley</strain>
    </source>
</reference>
<accession>A0ACC2RY62</accession>
<name>A0ACC2RY62_9FUNG</name>
<comment type="caution">
    <text evidence="1">The sequence shown here is derived from an EMBL/GenBank/DDBJ whole genome shotgun (WGS) entry which is preliminary data.</text>
</comment>
<dbReference type="Proteomes" id="UP001165960">
    <property type="component" value="Unassembled WGS sequence"/>
</dbReference>
<keyword evidence="2" id="KW-1185">Reference proteome</keyword>
<gene>
    <name evidence="1" type="primary">HSPA5_2</name>
    <name evidence="1" type="ORF">DSO57_1008611</name>
</gene>
<protein>
    <submittedName>
        <fullName evidence="1">Endoplasmic reticulum chaperone BiP</fullName>
    </submittedName>
</protein>
<proteinExistence type="predicted"/>
<dbReference type="EMBL" id="QTSX02006416">
    <property type="protein sequence ID" value="KAJ9055004.1"/>
    <property type="molecule type" value="Genomic_DNA"/>
</dbReference>
<sequence>MATVDIFNVDMSAVASSTSIKTKGGIVVKTINHNNAISTKQSLIFYTISNFQQVSARQIYQAECASIKVFICVRTFNLTNNPPPGMTYITYPCNPSVYTKSEVSEPCFHVVFAQVIKAELTLIIMAGPNSLKVEDFTEQLDLNKAAWLESYSISFPKATAPITISIISTRKIHEKFFYYNVKSLPLPNSNHMYKEPTSINPLVLEHVALTPSFNAQSKKCKPYIKSRGGKCYNIEYSTLIVIEIMAINTLIQFANGFLKLISSIAIGFNWQS</sequence>